<dbReference type="EMBL" id="JASNRB020000013">
    <property type="protein sequence ID" value="MFJ1470221.1"/>
    <property type="molecule type" value="Genomic_DNA"/>
</dbReference>
<protein>
    <submittedName>
        <fullName evidence="1">Uncharacterized protein</fullName>
    </submittedName>
</protein>
<proteinExistence type="predicted"/>
<dbReference type="Proteomes" id="UP001168096">
    <property type="component" value="Unassembled WGS sequence"/>
</dbReference>
<name>A0ACC7MK54_9BURK</name>
<gene>
    <name evidence="1" type="ORF">QPK29_021115</name>
</gene>
<reference evidence="1" key="1">
    <citation type="submission" date="2024-11" db="EMBL/GenBank/DDBJ databases">
        <title>Description of Massilia orientalis sp. nov., isolated from rhizosphere soil of Ageratina adenophora.</title>
        <authorList>
            <person name="Wang Y."/>
        </authorList>
    </citation>
    <scope>NUCLEOTIDE SEQUENCE</scope>
    <source>
        <strain evidence="1">YIM B02787</strain>
    </source>
</reference>
<evidence type="ECO:0000313" key="2">
    <source>
        <dbReference type="Proteomes" id="UP001168096"/>
    </source>
</evidence>
<keyword evidence="2" id="KW-1185">Reference proteome</keyword>
<organism evidence="1 2">
    <name type="scientific">Massilia orientalis</name>
    <dbReference type="NCBI Taxonomy" id="3050128"/>
    <lineage>
        <taxon>Bacteria</taxon>
        <taxon>Pseudomonadati</taxon>
        <taxon>Pseudomonadota</taxon>
        <taxon>Betaproteobacteria</taxon>
        <taxon>Burkholderiales</taxon>
        <taxon>Oxalobacteraceae</taxon>
        <taxon>Telluria group</taxon>
        <taxon>Massilia</taxon>
    </lineage>
</organism>
<comment type="caution">
    <text evidence="1">The sequence shown here is derived from an EMBL/GenBank/DDBJ whole genome shotgun (WGS) entry which is preliminary data.</text>
</comment>
<sequence>MVVKAMPSVLSKADAAAPVRATQVACAQADREPISTPEAAALMGFSEATLRNYVWLNSLSSEERAIRKLQVPPAGLPVPTRKSGRLLWPVAEVLKFAEQKSKSTP</sequence>
<evidence type="ECO:0000313" key="1">
    <source>
        <dbReference type="EMBL" id="MFJ1470221.1"/>
    </source>
</evidence>
<accession>A0ACC7MK54</accession>